<feature type="transmembrane region" description="Helical" evidence="7">
    <location>
        <begin position="106"/>
        <end position="130"/>
    </location>
</feature>
<keyword evidence="4 7" id="KW-1133">Transmembrane helix</keyword>
<proteinExistence type="predicted"/>
<evidence type="ECO:0000256" key="3">
    <source>
        <dbReference type="ARBA" id="ARBA00022692"/>
    </source>
</evidence>
<feature type="region of interest" description="Disordered" evidence="6">
    <location>
        <begin position="19"/>
        <end position="60"/>
    </location>
</feature>
<sequence length="270" mass="29469">MEKQLPASLSRQHSVNALMIEREATSPRPPQQQSPAADEEEEKTPLLQGKSDLEGVSTKKGTGRWNLRTLTLLVVLWIACILISSCYSMIAPFFPHEAQKKGCSLLVVGVILSASPFCVFTTSPIFGYLLPKLGIRFSMIFGFLLVGVAFILLGFLQDLPDGWLFIVAATVLRMTEGIGSSLAFTGMYTLLPVLFPSRVGLVMGVFEVGSGLGFAVGPPIGGLLYTVRLVCSEVWLNVCGSTLVGWRVYASICERWCHRTPHNPTYIPSL</sequence>
<evidence type="ECO:0000313" key="9">
    <source>
        <dbReference type="EMBL" id="CAI8043967.1"/>
    </source>
</evidence>
<evidence type="ECO:0000256" key="6">
    <source>
        <dbReference type="SAM" id="MobiDB-lite"/>
    </source>
</evidence>
<evidence type="ECO:0000259" key="8">
    <source>
        <dbReference type="PROSITE" id="PS50850"/>
    </source>
</evidence>
<evidence type="ECO:0000313" key="10">
    <source>
        <dbReference type="Proteomes" id="UP001174909"/>
    </source>
</evidence>
<dbReference type="PANTHER" id="PTHR23506:SF26">
    <property type="entry name" value="MFS-TYPE TRANSPORTER SLC18B1"/>
    <property type="match status" value="1"/>
</dbReference>
<dbReference type="InterPro" id="IPR050930">
    <property type="entry name" value="MFS_Vesicular_Transporter"/>
</dbReference>
<dbReference type="EMBL" id="CASHTH010003371">
    <property type="protein sequence ID" value="CAI8043967.1"/>
    <property type="molecule type" value="Genomic_DNA"/>
</dbReference>
<dbReference type="PROSITE" id="PS50850">
    <property type="entry name" value="MFS"/>
    <property type="match status" value="1"/>
</dbReference>
<evidence type="ECO:0000256" key="4">
    <source>
        <dbReference type="ARBA" id="ARBA00022989"/>
    </source>
</evidence>
<evidence type="ECO:0000256" key="2">
    <source>
        <dbReference type="ARBA" id="ARBA00022448"/>
    </source>
</evidence>
<accession>A0AA35T9X7</accession>
<dbReference type="Pfam" id="PF07690">
    <property type="entry name" value="MFS_1"/>
    <property type="match status" value="1"/>
</dbReference>
<keyword evidence="5 7" id="KW-0472">Membrane</keyword>
<dbReference type="AlphaFoldDB" id="A0AA35T9X7"/>
<feature type="transmembrane region" description="Helical" evidence="7">
    <location>
        <begin position="137"/>
        <end position="156"/>
    </location>
</feature>
<dbReference type="InterPro" id="IPR020846">
    <property type="entry name" value="MFS_dom"/>
</dbReference>
<organism evidence="9 10">
    <name type="scientific">Geodia barretti</name>
    <name type="common">Barrett's horny sponge</name>
    <dbReference type="NCBI Taxonomy" id="519541"/>
    <lineage>
        <taxon>Eukaryota</taxon>
        <taxon>Metazoa</taxon>
        <taxon>Porifera</taxon>
        <taxon>Demospongiae</taxon>
        <taxon>Heteroscleromorpha</taxon>
        <taxon>Tetractinellida</taxon>
        <taxon>Astrophorina</taxon>
        <taxon>Geodiidae</taxon>
        <taxon>Geodia</taxon>
    </lineage>
</organism>
<dbReference type="InterPro" id="IPR036259">
    <property type="entry name" value="MFS_trans_sf"/>
</dbReference>
<protein>
    <submittedName>
        <fullName evidence="9">MFS-type transporter SLC18B1</fullName>
    </submittedName>
</protein>
<evidence type="ECO:0000256" key="1">
    <source>
        <dbReference type="ARBA" id="ARBA00004141"/>
    </source>
</evidence>
<comment type="subcellular location">
    <subcellularLocation>
        <location evidence="1">Membrane</location>
        <topology evidence="1">Multi-pass membrane protein</topology>
    </subcellularLocation>
</comment>
<comment type="caution">
    <text evidence="9">The sequence shown here is derived from an EMBL/GenBank/DDBJ whole genome shotgun (WGS) entry which is preliminary data.</text>
</comment>
<dbReference type="Gene3D" id="1.20.1250.20">
    <property type="entry name" value="MFS general substrate transporter like domains"/>
    <property type="match status" value="1"/>
</dbReference>
<name>A0AA35T9X7_GEOBA</name>
<gene>
    <name evidence="9" type="ORF">GBAR_LOCUS24409</name>
</gene>
<evidence type="ECO:0000256" key="5">
    <source>
        <dbReference type="ARBA" id="ARBA00023136"/>
    </source>
</evidence>
<dbReference type="GO" id="GO:0016020">
    <property type="term" value="C:membrane"/>
    <property type="evidence" value="ECO:0007669"/>
    <property type="project" value="UniProtKB-SubCell"/>
</dbReference>
<reference evidence="9" key="1">
    <citation type="submission" date="2023-03" db="EMBL/GenBank/DDBJ databases">
        <authorList>
            <person name="Steffen K."/>
            <person name="Cardenas P."/>
        </authorList>
    </citation>
    <scope>NUCLEOTIDE SEQUENCE</scope>
</reference>
<feature type="transmembrane region" description="Helical" evidence="7">
    <location>
        <begin position="70"/>
        <end position="94"/>
    </location>
</feature>
<dbReference type="PANTHER" id="PTHR23506">
    <property type="entry name" value="GH10249P"/>
    <property type="match status" value="1"/>
</dbReference>
<dbReference type="Proteomes" id="UP001174909">
    <property type="component" value="Unassembled WGS sequence"/>
</dbReference>
<keyword evidence="2" id="KW-0813">Transport</keyword>
<feature type="domain" description="Major facilitator superfamily (MFS) profile" evidence="8">
    <location>
        <begin position="72"/>
        <end position="270"/>
    </location>
</feature>
<dbReference type="GO" id="GO:0022857">
    <property type="term" value="F:transmembrane transporter activity"/>
    <property type="evidence" value="ECO:0007669"/>
    <property type="project" value="InterPro"/>
</dbReference>
<keyword evidence="10" id="KW-1185">Reference proteome</keyword>
<evidence type="ECO:0000256" key="7">
    <source>
        <dbReference type="SAM" id="Phobius"/>
    </source>
</evidence>
<feature type="transmembrane region" description="Helical" evidence="7">
    <location>
        <begin position="162"/>
        <end position="191"/>
    </location>
</feature>
<keyword evidence="3 7" id="KW-0812">Transmembrane</keyword>
<dbReference type="InterPro" id="IPR011701">
    <property type="entry name" value="MFS"/>
</dbReference>
<dbReference type="SUPFAM" id="SSF103473">
    <property type="entry name" value="MFS general substrate transporter"/>
    <property type="match status" value="1"/>
</dbReference>